<gene>
    <name evidence="1" type="ORF">UFOPK3001_00983</name>
</gene>
<organism evidence="1">
    <name type="scientific">freshwater metagenome</name>
    <dbReference type="NCBI Taxonomy" id="449393"/>
    <lineage>
        <taxon>unclassified sequences</taxon>
        <taxon>metagenomes</taxon>
        <taxon>ecological metagenomes</taxon>
    </lineage>
</organism>
<protein>
    <submittedName>
        <fullName evidence="1">Unannotated protein</fullName>
    </submittedName>
</protein>
<dbReference type="PROSITE" id="PS51257">
    <property type="entry name" value="PROKAR_LIPOPROTEIN"/>
    <property type="match status" value="1"/>
</dbReference>
<dbReference type="EMBL" id="CAFAAJ010000052">
    <property type="protein sequence ID" value="CAB4801360.1"/>
    <property type="molecule type" value="Genomic_DNA"/>
</dbReference>
<sequence>MNRLLKPLVSFLLLGIASGAVAACSTDSSDTGTAFTVSVDLSTKDAPVATHKTGRDLQVTYGAGIVTGQAEFAGENVDVELLYLINHYTNGNGPFEGFWTFSLDKENTLSFDYAGSTSQVGEVGYVKGTVKVLGGTGKYAGVTGTGTATARRDGQTGTGAVLQYTLDLQLSGVN</sequence>
<proteinExistence type="predicted"/>
<accession>A0A6J6XVV0</accession>
<dbReference type="AlphaFoldDB" id="A0A6J6XVV0"/>
<evidence type="ECO:0000313" key="1">
    <source>
        <dbReference type="EMBL" id="CAB4801360.1"/>
    </source>
</evidence>
<reference evidence="1" key="1">
    <citation type="submission" date="2020-05" db="EMBL/GenBank/DDBJ databases">
        <authorList>
            <person name="Chiriac C."/>
            <person name="Salcher M."/>
            <person name="Ghai R."/>
            <person name="Kavagutti S V."/>
        </authorList>
    </citation>
    <scope>NUCLEOTIDE SEQUENCE</scope>
</reference>
<name>A0A6J6XVV0_9ZZZZ</name>